<keyword evidence="3" id="KW-1185">Reference proteome</keyword>
<reference evidence="2 3" key="1">
    <citation type="journal article" date="2013" name="Genome Announc.">
        <title>Draft Genome Sequence of Strain JLT2015T, Belonging to the Family Sphingomonadaceae of the Alphaproteobacteria.</title>
        <authorList>
            <person name="Tang K."/>
            <person name="Liu K."/>
            <person name="Li S."/>
            <person name="Jiao N."/>
        </authorList>
    </citation>
    <scope>NUCLEOTIDE SEQUENCE [LARGE SCALE GENOMIC DNA]</scope>
    <source>
        <strain evidence="2 3">JLT2015</strain>
    </source>
</reference>
<name>M2U380_9SPHN</name>
<dbReference type="Pfam" id="PF20057">
    <property type="entry name" value="DUF6456"/>
    <property type="match status" value="1"/>
</dbReference>
<evidence type="ECO:0000313" key="2">
    <source>
        <dbReference type="EMBL" id="EMD82467.1"/>
    </source>
</evidence>
<sequence>MAQTVLTGPEKKLLAEMARGAVLKRRHAGWRAGTRSAQDADIDRLRALDLIEGTPAEYRISGPGMAFLRRRQDPDSGNRLMAKTADMPRAREAARQGARRVNRAEEPLGWLHARGKITDQQFEAGQKLRADFMAAGGMPRITMAWDAAPAATGRRAVPDGLLPGERITAAKRRFEEAMDLVGRGPAEMLRRTVCIGEGMETAEKAMTLPVRSGRVVLMMALDRIADFYRL</sequence>
<evidence type="ECO:0000313" key="3">
    <source>
        <dbReference type="Proteomes" id="UP000011717"/>
    </source>
</evidence>
<feature type="domain" description="DUF6456" evidence="1">
    <location>
        <begin position="100"/>
        <end position="229"/>
    </location>
</feature>
<gene>
    <name evidence="2" type="ORF">C725_2188</name>
</gene>
<dbReference type="AlphaFoldDB" id="M2U380"/>
<proteinExistence type="predicted"/>
<dbReference type="Proteomes" id="UP000011717">
    <property type="component" value="Unassembled WGS sequence"/>
</dbReference>
<dbReference type="EMBL" id="AMRV01000007">
    <property type="protein sequence ID" value="EMD82467.1"/>
    <property type="molecule type" value="Genomic_DNA"/>
</dbReference>
<accession>M2U380</accession>
<evidence type="ECO:0000259" key="1">
    <source>
        <dbReference type="Pfam" id="PF20057"/>
    </source>
</evidence>
<dbReference type="InterPro" id="IPR045599">
    <property type="entry name" value="DUF6456"/>
</dbReference>
<organism evidence="2 3">
    <name type="scientific">Pacificimonas flava</name>
    <dbReference type="NCBI Taxonomy" id="1234595"/>
    <lineage>
        <taxon>Bacteria</taxon>
        <taxon>Pseudomonadati</taxon>
        <taxon>Pseudomonadota</taxon>
        <taxon>Alphaproteobacteria</taxon>
        <taxon>Sphingomonadales</taxon>
        <taxon>Sphingosinicellaceae</taxon>
        <taxon>Pacificimonas</taxon>
    </lineage>
</organism>
<comment type="caution">
    <text evidence="2">The sequence shown here is derived from an EMBL/GenBank/DDBJ whole genome shotgun (WGS) entry which is preliminary data.</text>
</comment>
<protein>
    <recommendedName>
        <fullName evidence="1">DUF6456 domain-containing protein</fullName>
    </recommendedName>
</protein>
<dbReference type="RefSeq" id="WP_008602777.1">
    <property type="nucleotide sequence ID" value="NZ_AMRV01000007.1"/>
</dbReference>